<dbReference type="KEGG" id="tnu:BD01_0161"/>
<dbReference type="Proteomes" id="UP000019434">
    <property type="component" value="Chromosome"/>
</dbReference>
<keyword evidence="1" id="KW-1133">Transmembrane helix</keyword>
<reference evidence="2 3" key="1">
    <citation type="submission" date="2014-02" db="EMBL/GenBank/DDBJ databases">
        <title>Genome Sequence of an Hyperthermophilic Archaeon, Thermococcus nautili 30-1, producing viral vesicles.</title>
        <authorList>
            <person name="Oberto J."/>
            <person name="Gaudin M."/>
            <person name="Cossu M."/>
            <person name="Gorlas A."/>
            <person name="Slesarev A."/>
            <person name="Marguet E."/>
            <person name="Forterre P."/>
        </authorList>
    </citation>
    <scope>NUCLEOTIDE SEQUENCE [LARGE SCALE GENOMIC DNA]</scope>
    <source>
        <strain evidence="2 3">30-1</strain>
    </source>
</reference>
<feature type="transmembrane region" description="Helical" evidence="1">
    <location>
        <begin position="41"/>
        <end position="58"/>
    </location>
</feature>
<dbReference type="AlphaFoldDB" id="W8NRS5"/>
<dbReference type="GeneID" id="24959121"/>
<keyword evidence="1" id="KW-0472">Membrane</keyword>
<gene>
    <name evidence="2" type="ORF">BD01_0161</name>
</gene>
<name>W8NRS5_9EURY</name>
<organism evidence="2 3">
    <name type="scientific">Thermococcus nautili</name>
    <dbReference type="NCBI Taxonomy" id="195522"/>
    <lineage>
        <taxon>Archaea</taxon>
        <taxon>Methanobacteriati</taxon>
        <taxon>Methanobacteriota</taxon>
        <taxon>Thermococci</taxon>
        <taxon>Thermococcales</taxon>
        <taxon>Thermococcaceae</taxon>
        <taxon>Thermococcus</taxon>
    </lineage>
</organism>
<evidence type="ECO:0000313" key="2">
    <source>
        <dbReference type="EMBL" id="AHL21792.1"/>
    </source>
</evidence>
<protein>
    <recommendedName>
        <fullName evidence="4">Two component regulator three Y domain-containing protein</fullName>
    </recommendedName>
</protein>
<dbReference type="EMBL" id="CP007264">
    <property type="protein sequence ID" value="AHL21792.1"/>
    <property type="molecule type" value="Genomic_DNA"/>
</dbReference>
<feature type="transmembrane region" description="Helical" evidence="1">
    <location>
        <begin position="70"/>
        <end position="87"/>
    </location>
</feature>
<dbReference type="OrthoDB" id="86155at2157"/>
<accession>W8NRS5</accession>
<evidence type="ECO:0000313" key="3">
    <source>
        <dbReference type="Proteomes" id="UP000019434"/>
    </source>
</evidence>
<sequence length="89" mass="10188">MNSSFNGKGRLIILDQFSNRTIFTYNVSEHLAYPIVLPREGSYAVYVLNGSLTFSAYYPGVYPTLKVQKALYMSITILAFVLALWRWRA</sequence>
<dbReference type="RefSeq" id="WP_042688939.1">
    <property type="nucleotide sequence ID" value="NZ_CP007264.1"/>
</dbReference>
<keyword evidence="3" id="KW-1185">Reference proteome</keyword>
<evidence type="ECO:0000256" key="1">
    <source>
        <dbReference type="SAM" id="Phobius"/>
    </source>
</evidence>
<dbReference type="HOGENOM" id="CLU_2447823_0_0_2"/>
<dbReference type="STRING" id="195522.BD01_0161"/>
<evidence type="ECO:0008006" key="4">
    <source>
        <dbReference type="Google" id="ProtNLM"/>
    </source>
</evidence>
<keyword evidence="1" id="KW-0812">Transmembrane</keyword>
<proteinExistence type="predicted"/>